<reference evidence="2 3" key="1">
    <citation type="submission" date="2023-07" db="EMBL/GenBank/DDBJ databases">
        <title>The novel representative of Negativicutes class, Anaeroselena agilis gen. nov. sp. nov.</title>
        <authorList>
            <person name="Prokofeva M.I."/>
            <person name="Elcheninov A.G."/>
            <person name="Klyukina A."/>
            <person name="Kublanov I.V."/>
            <person name="Frolov E.N."/>
            <person name="Podosokorskaya O.A."/>
        </authorList>
    </citation>
    <scope>NUCLEOTIDE SEQUENCE [LARGE SCALE GENOMIC DNA]</scope>
    <source>
        <strain evidence="2 3">4137-cl</strain>
    </source>
</reference>
<accession>A0ABU3NU07</accession>
<dbReference type="InterPro" id="IPR005243">
    <property type="entry name" value="THIRX-like_proc"/>
</dbReference>
<dbReference type="EMBL" id="JAUOZS010000001">
    <property type="protein sequence ID" value="MDT8900305.1"/>
    <property type="molecule type" value="Genomic_DNA"/>
</dbReference>
<dbReference type="InterPro" id="IPR012336">
    <property type="entry name" value="Thioredoxin-like_fold"/>
</dbReference>
<sequence length="81" mass="8602">MVVKVFLSCCGGDKVVEVVKEAVRLSGIEAQIETVSDFTEVAKAGIMSTPAIKINNRVIVSGRVPKVQDLVTALTNIAKES</sequence>
<proteinExistence type="predicted"/>
<evidence type="ECO:0000313" key="3">
    <source>
        <dbReference type="Proteomes" id="UP001254848"/>
    </source>
</evidence>
<dbReference type="PANTHER" id="PTHR36450:SF1">
    <property type="entry name" value="THIOREDOXIN"/>
    <property type="match status" value="1"/>
</dbReference>
<dbReference type="PANTHER" id="PTHR36450">
    <property type="entry name" value="THIOREDOXIN"/>
    <property type="match status" value="1"/>
</dbReference>
<protein>
    <submittedName>
        <fullName evidence="2">Thioredoxin family protein</fullName>
    </submittedName>
</protein>
<dbReference type="Pfam" id="PF13192">
    <property type="entry name" value="Thioredoxin_3"/>
    <property type="match status" value="1"/>
</dbReference>
<gene>
    <name evidence="2" type="ORF">Q4T40_03505</name>
</gene>
<dbReference type="RefSeq" id="WP_413778856.1">
    <property type="nucleotide sequence ID" value="NZ_JAUOZS010000001.1"/>
</dbReference>
<dbReference type="Gene3D" id="3.40.30.10">
    <property type="entry name" value="Glutaredoxin"/>
    <property type="match status" value="1"/>
</dbReference>
<evidence type="ECO:0000313" key="2">
    <source>
        <dbReference type="EMBL" id="MDT8900305.1"/>
    </source>
</evidence>
<name>A0ABU3NU07_9FIRM</name>
<dbReference type="InterPro" id="IPR036249">
    <property type="entry name" value="Thioredoxin-like_sf"/>
</dbReference>
<evidence type="ECO:0000259" key="1">
    <source>
        <dbReference type="Pfam" id="PF13192"/>
    </source>
</evidence>
<keyword evidence="3" id="KW-1185">Reference proteome</keyword>
<dbReference type="SUPFAM" id="SSF52833">
    <property type="entry name" value="Thioredoxin-like"/>
    <property type="match status" value="1"/>
</dbReference>
<dbReference type="Proteomes" id="UP001254848">
    <property type="component" value="Unassembled WGS sequence"/>
</dbReference>
<comment type="caution">
    <text evidence="2">The sequence shown here is derived from an EMBL/GenBank/DDBJ whole genome shotgun (WGS) entry which is preliminary data.</text>
</comment>
<organism evidence="2 3">
    <name type="scientific">Anaeroselena agilis</name>
    <dbReference type="NCBI Taxonomy" id="3063788"/>
    <lineage>
        <taxon>Bacteria</taxon>
        <taxon>Bacillati</taxon>
        <taxon>Bacillota</taxon>
        <taxon>Negativicutes</taxon>
        <taxon>Acetonemataceae</taxon>
        <taxon>Anaeroselena</taxon>
    </lineage>
</organism>
<feature type="domain" description="Thioredoxin-like fold" evidence="1">
    <location>
        <begin position="3"/>
        <end position="72"/>
    </location>
</feature>